<dbReference type="EMBL" id="SDPP02000003">
    <property type="protein sequence ID" value="KAA1376163.1"/>
    <property type="molecule type" value="Genomic_DNA"/>
</dbReference>
<dbReference type="InterPro" id="IPR000045">
    <property type="entry name" value="Prepilin_IV_endopep_pep"/>
</dbReference>
<dbReference type="GO" id="GO:0004190">
    <property type="term" value="F:aspartic-type endopeptidase activity"/>
    <property type="evidence" value="ECO:0007669"/>
    <property type="project" value="InterPro"/>
</dbReference>
<dbReference type="GO" id="GO:0016020">
    <property type="term" value="C:membrane"/>
    <property type="evidence" value="ECO:0007669"/>
    <property type="project" value="InterPro"/>
</dbReference>
<dbReference type="AlphaFoldDB" id="A0A641ALC1"/>
<evidence type="ECO:0000313" key="3">
    <source>
        <dbReference type="EMBL" id="KAA1376163.1"/>
    </source>
</evidence>
<organism evidence="3 4">
    <name type="scientific">Aeromicrobium fastidiosum</name>
    <dbReference type="NCBI Taxonomy" id="52699"/>
    <lineage>
        <taxon>Bacteria</taxon>
        <taxon>Bacillati</taxon>
        <taxon>Actinomycetota</taxon>
        <taxon>Actinomycetes</taxon>
        <taxon>Propionibacteriales</taxon>
        <taxon>Nocardioidaceae</taxon>
        <taxon>Aeromicrobium</taxon>
    </lineage>
</organism>
<feature type="domain" description="Prepilin type IV endopeptidase peptidase" evidence="2">
    <location>
        <begin position="77"/>
        <end position="192"/>
    </location>
</feature>
<gene>
    <name evidence="3" type="ORF">ESP62_012030</name>
</gene>
<evidence type="ECO:0000313" key="4">
    <source>
        <dbReference type="Proteomes" id="UP001515100"/>
    </source>
</evidence>
<dbReference type="Pfam" id="PF01478">
    <property type="entry name" value="Peptidase_A24"/>
    <property type="match status" value="1"/>
</dbReference>
<keyword evidence="4" id="KW-1185">Reference proteome</keyword>
<feature type="transmembrane region" description="Helical" evidence="1">
    <location>
        <begin position="205"/>
        <end position="226"/>
    </location>
</feature>
<feature type="transmembrane region" description="Helical" evidence="1">
    <location>
        <begin position="164"/>
        <end position="193"/>
    </location>
</feature>
<dbReference type="Gene3D" id="1.20.120.1220">
    <property type="match status" value="1"/>
</dbReference>
<feature type="transmembrane region" description="Helical" evidence="1">
    <location>
        <begin position="71"/>
        <end position="87"/>
    </location>
</feature>
<keyword evidence="1" id="KW-0812">Transmembrane</keyword>
<sequence length="227" mass="23808">MTIVIAAAVLAALVGALGPEALRRVPEPPMADPDKLPYAVLAELRFVRAGLALAAAAMAGLVAWRVDDVELVPVWVVLAGVGSWLAFVDWHTRLLPYRIVAPLYVVTLVLVALGALLLDDVGVVWRALIANVVVYGVFRLVYWVGHRFFGGAFGYGDVRLSGVLALALGALGPSEVFVGMYGGFILGAVFGVVLSRLRIVDAGGYAFGPYMVVGAVIGAAFGPSLYG</sequence>
<evidence type="ECO:0000256" key="1">
    <source>
        <dbReference type="SAM" id="Phobius"/>
    </source>
</evidence>
<feature type="transmembrane region" description="Helical" evidence="1">
    <location>
        <begin position="125"/>
        <end position="144"/>
    </location>
</feature>
<dbReference type="Proteomes" id="UP001515100">
    <property type="component" value="Unassembled WGS sequence"/>
</dbReference>
<dbReference type="OrthoDB" id="2087435at2"/>
<comment type="caution">
    <text evidence="3">The sequence shown here is derived from an EMBL/GenBank/DDBJ whole genome shotgun (WGS) entry which is preliminary data.</text>
</comment>
<feature type="transmembrane region" description="Helical" evidence="1">
    <location>
        <begin position="47"/>
        <end position="64"/>
    </location>
</feature>
<name>A0A641ALC1_9ACTN</name>
<protein>
    <submittedName>
        <fullName evidence="3">Prepilin peptidase</fullName>
    </submittedName>
</protein>
<feature type="transmembrane region" description="Helical" evidence="1">
    <location>
        <begin position="99"/>
        <end position="118"/>
    </location>
</feature>
<keyword evidence="1" id="KW-0472">Membrane</keyword>
<keyword evidence="1" id="KW-1133">Transmembrane helix</keyword>
<reference evidence="3" key="1">
    <citation type="submission" date="2019-09" db="EMBL/GenBank/DDBJ databases">
        <authorList>
            <person name="Li J."/>
        </authorList>
    </citation>
    <scope>NUCLEOTIDE SEQUENCE [LARGE SCALE GENOMIC DNA]</scope>
    <source>
        <strain evidence="3">NRBC 14897</strain>
    </source>
</reference>
<proteinExistence type="predicted"/>
<accession>A0A641ALC1</accession>
<evidence type="ECO:0000259" key="2">
    <source>
        <dbReference type="Pfam" id="PF01478"/>
    </source>
</evidence>
<dbReference type="RefSeq" id="WP_129183928.1">
    <property type="nucleotide sequence ID" value="NZ_JAGIOG010000001.1"/>
</dbReference>